<name>A0A956NCJ0_UNCEI</name>
<protein>
    <submittedName>
        <fullName evidence="1">Uncharacterized protein</fullName>
    </submittedName>
</protein>
<reference evidence="1" key="2">
    <citation type="journal article" date="2021" name="Microbiome">
        <title>Successional dynamics and alternative stable states in a saline activated sludge microbial community over 9 years.</title>
        <authorList>
            <person name="Wang Y."/>
            <person name="Ye J."/>
            <person name="Ju F."/>
            <person name="Liu L."/>
            <person name="Boyd J.A."/>
            <person name="Deng Y."/>
            <person name="Parks D.H."/>
            <person name="Jiang X."/>
            <person name="Yin X."/>
            <person name="Woodcroft B.J."/>
            <person name="Tyson G.W."/>
            <person name="Hugenholtz P."/>
            <person name="Polz M.F."/>
            <person name="Zhang T."/>
        </authorList>
    </citation>
    <scope>NUCLEOTIDE SEQUENCE</scope>
    <source>
        <strain evidence="1">HKST-UBA02</strain>
    </source>
</reference>
<evidence type="ECO:0000313" key="2">
    <source>
        <dbReference type="Proteomes" id="UP000739538"/>
    </source>
</evidence>
<organism evidence="1 2">
    <name type="scientific">Eiseniibacteriota bacterium</name>
    <dbReference type="NCBI Taxonomy" id="2212470"/>
    <lineage>
        <taxon>Bacteria</taxon>
        <taxon>Candidatus Eiseniibacteriota</taxon>
    </lineage>
</organism>
<dbReference type="EMBL" id="JAGQHS010000032">
    <property type="protein sequence ID" value="MCA9755806.1"/>
    <property type="molecule type" value="Genomic_DNA"/>
</dbReference>
<comment type="caution">
    <text evidence="1">The sequence shown here is derived from an EMBL/GenBank/DDBJ whole genome shotgun (WGS) entry which is preliminary data.</text>
</comment>
<dbReference type="Proteomes" id="UP000739538">
    <property type="component" value="Unassembled WGS sequence"/>
</dbReference>
<gene>
    <name evidence="1" type="ORF">KDA27_08405</name>
</gene>
<proteinExistence type="predicted"/>
<dbReference type="AlphaFoldDB" id="A0A956NCJ0"/>
<evidence type="ECO:0000313" key="1">
    <source>
        <dbReference type="EMBL" id="MCA9755806.1"/>
    </source>
</evidence>
<sequence length="165" mass="18498">MPSDDSQHSQPWRDVDVLLIGESDEECARFFGGECELTDAAARAFEDAFGVRFESTDEFLTFFRDQGCHLESLCAFPSHTSSGSERTRLLRESVPDLATRLQNLQPDVVVTLLKRIEPHVTKSIELAGLVVPLYVLPYPRKSQADAFREGLAAILRSRSRSRRAA</sequence>
<reference evidence="1" key="1">
    <citation type="submission" date="2020-04" db="EMBL/GenBank/DDBJ databases">
        <authorList>
            <person name="Zhang T."/>
        </authorList>
    </citation>
    <scope>NUCLEOTIDE SEQUENCE</scope>
    <source>
        <strain evidence="1">HKST-UBA02</strain>
    </source>
</reference>
<accession>A0A956NCJ0</accession>